<evidence type="ECO:0008006" key="4">
    <source>
        <dbReference type="Google" id="ProtNLM"/>
    </source>
</evidence>
<keyword evidence="1" id="KW-1133">Transmembrane helix</keyword>
<dbReference type="Proteomes" id="UP000475155">
    <property type="component" value="Unassembled WGS sequence"/>
</dbReference>
<proteinExistence type="predicted"/>
<evidence type="ECO:0000256" key="1">
    <source>
        <dbReference type="SAM" id="Phobius"/>
    </source>
</evidence>
<accession>A0ABX0CDL0</accession>
<evidence type="ECO:0000313" key="2">
    <source>
        <dbReference type="EMBL" id="NEH11920.1"/>
    </source>
</evidence>
<keyword evidence="3" id="KW-1185">Reference proteome</keyword>
<protein>
    <recommendedName>
        <fullName evidence="4">DUF4129 domain-containing protein</fullName>
    </recommendedName>
</protein>
<dbReference type="EMBL" id="WHZU01000011">
    <property type="protein sequence ID" value="NEH11920.1"/>
    <property type="molecule type" value="Genomic_DNA"/>
</dbReference>
<keyword evidence="1" id="KW-0472">Membrane</keyword>
<keyword evidence="1" id="KW-0812">Transmembrane</keyword>
<sequence>MMSRLGSLTLAAQKFAPVSPTDVRPFVVAAVALAVVAVLLCIVVALLGRPRRVAPAPGGVHRRSTGNDEWLRLINDVRDRFHAGAIDEDDAFSELAGIARRFASSRLGRDVTSHTLAELRTLPRSRGNGQGLDLLRQTISALYPPEFAGPFTHVHADASVDDAAGWVARLVERWRA</sequence>
<evidence type="ECO:0000313" key="3">
    <source>
        <dbReference type="Proteomes" id="UP000475155"/>
    </source>
</evidence>
<dbReference type="RefSeq" id="WP_163199034.1">
    <property type="nucleotide sequence ID" value="NZ_WHZU01000011.1"/>
</dbReference>
<comment type="caution">
    <text evidence="2">The sequence shown here is derived from an EMBL/GenBank/DDBJ whole genome shotgun (WGS) entry which is preliminary data.</text>
</comment>
<organism evidence="2 3">
    <name type="scientific">Bifidobacterium saimiriisciurei</name>
    <dbReference type="NCBI Taxonomy" id="2661627"/>
    <lineage>
        <taxon>Bacteria</taxon>
        <taxon>Bacillati</taxon>
        <taxon>Actinomycetota</taxon>
        <taxon>Actinomycetes</taxon>
        <taxon>Bifidobacteriales</taxon>
        <taxon>Bifidobacteriaceae</taxon>
        <taxon>Bifidobacterium</taxon>
    </lineage>
</organism>
<gene>
    <name evidence="2" type="ORF">GFD18_07445</name>
</gene>
<feature type="transmembrane region" description="Helical" evidence="1">
    <location>
        <begin position="27"/>
        <end position="47"/>
    </location>
</feature>
<reference evidence="2 3" key="1">
    <citation type="submission" date="2019-10" db="EMBL/GenBank/DDBJ databases">
        <title>Bifidobacterium from non-human primates.</title>
        <authorList>
            <person name="Modesto M."/>
        </authorList>
    </citation>
    <scope>NUCLEOTIDE SEQUENCE [LARGE SCALE GENOMIC DNA]</scope>
    <source>
        <strain evidence="2 3">SMA1</strain>
    </source>
</reference>
<name>A0ABX0CDL0_9BIFI</name>